<sequence length="952" mass="102361">MAVRIYSLAKELNVDSKELVDICTRAGVPGKGSALASLTDDEVAKVKQFMSGPSDAPVAKGAKGKAAPPPPVRPTEARGADRMKVIVTPKTGGPRLSPRRGSEEEEQPTEAETPPPAEAAPGEAAQAESTPSEAVASEAPAGGVPAGEVAEEQGAAVASQAAEAASAAETAAEVHREKLAKPGPLARMVRKEDYIGPANSGSGKMPVVGAGGDQRKGGARKSPEAKARPAVRLAAVPAKAQPKKPEKPKEEAKAQKPVMTLPTEVLGANKLGSKPLAQHLRRAERTLEAEQIRERTGGARAKETEDDDSRRKASGRPMLGGREARQLNRDRGNRRQRPGFGRRVRRTRRSGVNTAAPRKGRIEIQLPCTVRDLSEAAGVPARDIQRILMEEGVMATINTPMDPELTEFVAAELGMDVDFLQPETLEDKVLRRLDEIEDDEKDLQDRPPVITFLGHVDHGKTSLLDKLIGIDVASGESGGITQHIRAYQIEKGDKKISFVDTPGHEAFTAMRARGANVTDIAVIVVAADDGVMPQTEEAISHARAADVPIVVALNKMDLPGADPMKAMTGLSQNGLQPSEWGGDVEVVKTSAATGEGLDELLDTILTVAELHEYKANPNRSAIGVCLEATQDADQGVQAKMIVETGTLRIGDIVVCGDAYGRVRSMSNTLDKHQKMDEAGPTATVNLTGFDVAPPAGERFYVLDDVAQAREIAEARAHQTRSEFLGQTGYQHVTLETLFDRLDGVEEVQTLNLIIRADVRGSIEAIQKELAKLEHPEVRLRVLQASVGGVTAADIHLADASDAIIIAFNVVPEESARSLAEQSGVQVRRYDIIYKITDELRAAMEGMLRPEKMEVSLGRALIQQVFRISRIGSVAGCRVIQGVVERNARARVIRDSTIIGDYPIDALKREKDDAKEVREGYECGIKLSGFNDIKEADLLEVYKVEEIARSFDD</sequence>
<proteinExistence type="inferred from homology"/>
<dbReference type="SUPFAM" id="SSF52156">
    <property type="entry name" value="Initiation factor IF2/eIF5b, domain 3"/>
    <property type="match status" value="1"/>
</dbReference>
<feature type="compositionally biased region" description="Low complexity" evidence="9">
    <location>
        <begin position="56"/>
        <end position="66"/>
    </location>
</feature>
<evidence type="ECO:0000259" key="10">
    <source>
        <dbReference type="PROSITE" id="PS51722"/>
    </source>
</evidence>
<evidence type="ECO:0000256" key="8">
    <source>
        <dbReference type="RuleBase" id="RU000644"/>
    </source>
</evidence>
<dbReference type="Proteomes" id="UP000318478">
    <property type="component" value="Unassembled WGS sequence"/>
</dbReference>
<feature type="region of interest" description="Disordered" evidence="9">
    <location>
        <begin position="284"/>
        <end position="358"/>
    </location>
</feature>
<dbReference type="Gene3D" id="3.40.50.10050">
    <property type="entry name" value="Translation initiation factor IF- 2, domain 3"/>
    <property type="match status" value="1"/>
</dbReference>
<dbReference type="InterPro" id="IPR005225">
    <property type="entry name" value="Small_GTP-bd"/>
</dbReference>
<feature type="binding site" evidence="7">
    <location>
        <begin position="554"/>
        <end position="557"/>
    </location>
    <ligand>
        <name>GTP</name>
        <dbReference type="ChEBI" id="CHEBI:37565"/>
    </ligand>
</feature>
<comment type="caution">
    <text evidence="11">The sequence shown here is derived from an EMBL/GenBank/DDBJ whole genome shotgun (WGS) entry which is preliminary data.</text>
</comment>
<feature type="compositionally biased region" description="Basic and acidic residues" evidence="9">
    <location>
        <begin position="213"/>
        <end position="227"/>
    </location>
</feature>
<evidence type="ECO:0000313" key="11">
    <source>
        <dbReference type="EMBL" id="TWT72825.1"/>
    </source>
</evidence>
<dbReference type="NCBIfam" id="TIGR00487">
    <property type="entry name" value="IF-2"/>
    <property type="match status" value="1"/>
</dbReference>
<feature type="binding site" evidence="7">
    <location>
        <begin position="454"/>
        <end position="461"/>
    </location>
    <ligand>
        <name>GTP</name>
        <dbReference type="ChEBI" id="CHEBI:37565"/>
    </ligand>
</feature>
<evidence type="ECO:0000256" key="9">
    <source>
        <dbReference type="SAM" id="MobiDB-lite"/>
    </source>
</evidence>
<evidence type="ECO:0000256" key="7">
    <source>
        <dbReference type="HAMAP-Rule" id="MF_00100"/>
    </source>
</evidence>
<dbReference type="PANTHER" id="PTHR43381:SF5">
    <property type="entry name" value="TR-TYPE G DOMAIN-CONTAINING PROTEIN"/>
    <property type="match status" value="1"/>
</dbReference>
<dbReference type="SUPFAM" id="SSF52540">
    <property type="entry name" value="P-loop containing nucleoside triphosphate hydrolases"/>
    <property type="match status" value="1"/>
</dbReference>
<dbReference type="CDD" id="cd03702">
    <property type="entry name" value="IF2_mtIF2_II"/>
    <property type="match status" value="1"/>
</dbReference>
<feature type="compositionally biased region" description="Low complexity" evidence="9">
    <location>
        <begin position="119"/>
        <end position="171"/>
    </location>
</feature>
<keyword evidence="4 7" id="KW-0547">Nucleotide-binding</keyword>
<keyword evidence="7" id="KW-0963">Cytoplasm</keyword>
<comment type="subcellular location">
    <subcellularLocation>
        <location evidence="7">Cytoplasm</location>
    </subcellularLocation>
</comment>
<dbReference type="CDD" id="cd03692">
    <property type="entry name" value="mtIF2_IVc"/>
    <property type="match status" value="1"/>
</dbReference>
<dbReference type="Gene3D" id="1.10.10.2480">
    <property type="match status" value="1"/>
</dbReference>
<reference evidence="11 12" key="1">
    <citation type="submission" date="2019-02" db="EMBL/GenBank/DDBJ databases">
        <title>Deep-cultivation of Planctomycetes and their phenomic and genomic characterization uncovers novel biology.</title>
        <authorList>
            <person name="Wiegand S."/>
            <person name="Jogler M."/>
            <person name="Boedeker C."/>
            <person name="Pinto D."/>
            <person name="Vollmers J."/>
            <person name="Rivas-Marin E."/>
            <person name="Kohn T."/>
            <person name="Peeters S.H."/>
            <person name="Heuer A."/>
            <person name="Rast P."/>
            <person name="Oberbeckmann S."/>
            <person name="Bunk B."/>
            <person name="Jeske O."/>
            <person name="Meyerdierks A."/>
            <person name="Storesund J.E."/>
            <person name="Kallscheuer N."/>
            <person name="Luecker S."/>
            <person name="Lage O.M."/>
            <person name="Pohl T."/>
            <person name="Merkel B.J."/>
            <person name="Hornburger P."/>
            <person name="Mueller R.-W."/>
            <person name="Bruemmer F."/>
            <person name="Labrenz M."/>
            <person name="Spormann A.M."/>
            <person name="Op Den Camp H."/>
            <person name="Overmann J."/>
            <person name="Amann R."/>
            <person name="Jetten M.S.M."/>
            <person name="Mascher T."/>
            <person name="Medema M.H."/>
            <person name="Devos D.P."/>
            <person name="Kaster A.-K."/>
            <person name="Ovreas L."/>
            <person name="Rohde M."/>
            <person name="Galperin M.Y."/>
            <person name="Jogler C."/>
        </authorList>
    </citation>
    <scope>NUCLEOTIDE SEQUENCE [LARGE SCALE GENOMIC DNA]</scope>
    <source>
        <strain evidence="11 12">Pla123a</strain>
    </source>
</reference>
<feature type="compositionally biased region" description="Basic and acidic residues" evidence="9">
    <location>
        <begin position="75"/>
        <end position="84"/>
    </location>
</feature>
<evidence type="ECO:0000256" key="6">
    <source>
        <dbReference type="ARBA" id="ARBA00023134"/>
    </source>
</evidence>
<feature type="compositionally biased region" description="Basic residues" evidence="9">
    <location>
        <begin position="334"/>
        <end position="349"/>
    </location>
</feature>
<evidence type="ECO:0000256" key="1">
    <source>
        <dbReference type="ARBA" id="ARBA00007733"/>
    </source>
</evidence>
<dbReference type="FunFam" id="2.40.30.10:FF:000008">
    <property type="entry name" value="Translation initiation factor IF-2"/>
    <property type="match status" value="1"/>
</dbReference>
<dbReference type="InterPro" id="IPR053905">
    <property type="entry name" value="EF-G-like_DII"/>
</dbReference>
<dbReference type="GO" id="GO:0003924">
    <property type="term" value="F:GTPase activity"/>
    <property type="evidence" value="ECO:0007669"/>
    <property type="project" value="UniProtKB-UniRule"/>
</dbReference>
<organism evidence="11 12">
    <name type="scientific">Posidoniimonas polymericola</name>
    <dbReference type="NCBI Taxonomy" id="2528002"/>
    <lineage>
        <taxon>Bacteria</taxon>
        <taxon>Pseudomonadati</taxon>
        <taxon>Planctomycetota</taxon>
        <taxon>Planctomycetia</taxon>
        <taxon>Pirellulales</taxon>
        <taxon>Lacipirellulaceae</taxon>
        <taxon>Posidoniimonas</taxon>
    </lineage>
</organism>
<dbReference type="InterPro" id="IPR009000">
    <property type="entry name" value="Transl_B-barrel_sf"/>
</dbReference>
<dbReference type="InterPro" id="IPR000178">
    <property type="entry name" value="TF_IF2_bacterial-like"/>
</dbReference>
<keyword evidence="6 7" id="KW-0342">GTP-binding</keyword>
<evidence type="ECO:0000256" key="2">
    <source>
        <dbReference type="ARBA" id="ARBA00020675"/>
    </source>
</evidence>
<dbReference type="SUPFAM" id="SSF50447">
    <property type="entry name" value="Translation proteins"/>
    <property type="match status" value="2"/>
</dbReference>
<dbReference type="Gene3D" id="2.40.30.10">
    <property type="entry name" value="Translation factors"/>
    <property type="match status" value="2"/>
</dbReference>
<keyword evidence="12" id="KW-1185">Reference proteome</keyword>
<feature type="compositionally biased region" description="Basic and acidic residues" evidence="9">
    <location>
        <begin position="322"/>
        <end position="333"/>
    </location>
</feature>
<accession>A0A5C5YEU2</accession>
<feature type="domain" description="Tr-type G" evidence="10">
    <location>
        <begin position="445"/>
        <end position="614"/>
    </location>
</feature>
<feature type="region of interest" description="Disordered" evidence="9">
    <location>
        <begin position="48"/>
        <end position="262"/>
    </location>
</feature>
<name>A0A5C5YEU2_9BACT</name>
<dbReference type="GO" id="GO:0003743">
    <property type="term" value="F:translation initiation factor activity"/>
    <property type="evidence" value="ECO:0007669"/>
    <property type="project" value="UniProtKB-UniRule"/>
</dbReference>
<dbReference type="Gene3D" id="3.40.50.300">
    <property type="entry name" value="P-loop containing nucleotide triphosphate hydrolases"/>
    <property type="match status" value="1"/>
</dbReference>
<dbReference type="CDD" id="cd01887">
    <property type="entry name" value="IF2_eIF5B"/>
    <property type="match status" value="1"/>
</dbReference>
<feature type="compositionally biased region" description="Basic and acidic residues" evidence="9">
    <location>
        <begin position="243"/>
        <end position="254"/>
    </location>
</feature>
<dbReference type="FunFam" id="3.40.50.300:FF:000019">
    <property type="entry name" value="Translation initiation factor IF-2"/>
    <property type="match status" value="1"/>
</dbReference>
<feature type="compositionally biased region" description="Low complexity" evidence="9">
    <location>
        <begin position="228"/>
        <end position="240"/>
    </location>
</feature>
<keyword evidence="3 7" id="KW-0396">Initiation factor</keyword>
<evidence type="ECO:0000256" key="5">
    <source>
        <dbReference type="ARBA" id="ARBA00022917"/>
    </source>
</evidence>
<dbReference type="NCBIfam" id="TIGR00231">
    <property type="entry name" value="small_GTP"/>
    <property type="match status" value="1"/>
</dbReference>
<dbReference type="HAMAP" id="MF_00100_B">
    <property type="entry name" value="IF_2_B"/>
    <property type="match status" value="1"/>
</dbReference>
<dbReference type="FunFam" id="3.40.50.10050:FF:000001">
    <property type="entry name" value="Translation initiation factor IF-2"/>
    <property type="match status" value="1"/>
</dbReference>
<comment type="function">
    <text evidence="7 8">One of the essential components for the initiation of protein synthesis. Protects formylmethionyl-tRNA from spontaneous hydrolysis and promotes its binding to the 30S ribosomal subunits. Also involved in the hydrolysis of GTP during the formation of the 70S ribosomal complex.</text>
</comment>
<evidence type="ECO:0000256" key="4">
    <source>
        <dbReference type="ARBA" id="ARBA00022741"/>
    </source>
</evidence>
<dbReference type="EMBL" id="SJPO01000011">
    <property type="protein sequence ID" value="TWT72825.1"/>
    <property type="molecule type" value="Genomic_DNA"/>
</dbReference>
<gene>
    <name evidence="7 11" type="primary">infB</name>
    <name evidence="11" type="ORF">Pla123a_41250</name>
</gene>
<dbReference type="InterPro" id="IPR044145">
    <property type="entry name" value="IF2_II"/>
</dbReference>
<dbReference type="InterPro" id="IPR000795">
    <property type="entry name" value="T_Tr_GTP-bd_dom"/>
</dbReference>
<feature type="compositionally biased region" description="Basic and acidic residues" evidence="9">
    <location>
        <begin position="284"/>
        <end position="311"/>
    </location>
</feature>
<dbReference type="Pfam" id="PF00009">
    <property type="entry name" value="GTP_EFTU"/>
    <property type="match status" value="1"/>
</dbReference>
<protein>
    <recommendedName>
        <fullName evidence="2 7">Translation initiation factor IF-2</fullName>
    </recommendedName>
</protein>
<comment type="similarity">
    <text evidence="1 7 8">Belongs to the TRAFAC class translation factor GTPase superfamily. Classic translation factor GTPase family. IF-2 subfamily.</text>
</comment>
<dbReference type="Pfam" id="PF11987">
    <property type="entry name" value="IF-2"/>
    <property type="match status" value="1"/>
</dbReference>
<dbReference type="AlphaFoldDB" id="A0A5C5YEU2"/>
<dbReference type="InterPro" id="IPR027417">
    <property type="entry name" value="P-loop_NTPase"/>
</dbReference>
<dbReference type="PANTHER" id="PTHR43381">
    <property type="entry name" value="TRANSLATION INITIATION FACTOR IF-2-RELATED"/>
    <property type="match status" value="1"/>
</dbReference>
<evidence type="ECO:0000313" key="12">
    <source>
        <dbReference type="Proteomes" id="UP000318478"/>
    </source>
</evidence>
<dbReference type="PROSITE" id="PS51722">
    <property type="entry name" value="G_TR_2"/>
    <property type="match status" value="1"/>
</dbReference>
<dbReference type="Pfam" id="PF22042">
    <property type="entry name" value="EF-G_D2"/>
    <property type="match status" value="1"/>
</dbReference>
<dbReference type="InterPro" id="IPR036925">
    <property type="entry name" value="TIF_IF2_dom3_sf"/>
</dbReference>
<dbReference type="OrthoDB" id="9811804at2"/>
<keyword evidence="5 7" id="KW-0648">Protein biosynthesis</keyword>
<dbReference type="InterPro" id="IPR015760">
    <property type="entry name" value="TIF_IF2"/>
</dbReference>
<feature type="region of interest" description="G-domain" evidence="7">
    <location>
        <begin position="448"/>
        <end position="596"/>
    </location>
</feature>
<dbReference type="GO" id="GO:0005525">
    <property type="term" value="F:GTP binding"/>
    <property type="evidence" value="ECO:0007669"/>
    <property type="project" value="UniProtKB-KW"/>
</dbReference>
<dbReference type="InterPro" id="IPR023115">
    <property type="entry name" value="TIF_IF2_dom3"/>
</dbReference>
<feature type="binding site" evidence="7">
    <location>
        <begin position="500"/>
        <end position="504"/>
    </location>
    <ligand>
        <name>GTP</name>
        <dbReference type="ChEBI" id="CHEBI:37565"/>
    </ligand>
</feature>
<dbReference type="GO" id="GO:0005829">
    <property type="term" value="C:cytosol"/>
    <property type="evidence" value="ECO:0007669"/>
    <property type="project" value="TreeGrafter"/>
</dbReference>
<evidence type="ECO:0000256" key="3">
    <source>
        <dbReference type="ARBA" id="ARBA00022540"/>
    </source>
</evidence>